<gene>
    <name evidence="6" type="ORF">B1A_21754</name>
</gene>
<dbReference type="PROSITE" id="PS51192">
    <property type="entry name" value="HELICASE_ATP_BIND_1"/>
    <property type="match status" value="1"/>
</dbReference>
<feature type="domain" description="Helicase ATP-binding" evidence="5">
    <location>
        <begin position="1"/>
        <end position="151"/>
    </location>
</feature>
<keyword evidence="1" id="KW-0547">Nucleotide-binding</keyword>
<dbReference type="EMBL" id="AUZX01016080">
    <property type="protein sequence ID" value="EQD26825.1"/>
    <property type="molecule type" value="Genomic_DNA"/>
</dbReference>
<organism evidence="6">
    <name type="scientific">mine drainage metagenome</name>
    <dbReference type="NCBI Taxonomy" id="410659"/>
    <lineage>
        <taxon>unclassified sequences</taxon>
        <taxon>metagenomes</taxon>
        <taxon>ecological metagenomes</taxon>
    </lineage>
</organism>
<sequence length="151" mass="16710">DLVVSLPTSAGKTRIAELCILRCLAARKRVIFITPLRALSAQTEVALQRTFGPLGKTISALYGSIGICGYDEDAIRERHIVVATPEKLDFALRGDPSLLDDVGLLVFDEGHMIGLSEREVRYELQIQRLLRRPDAKQRRIVCLSAILPDGD</sequence>
<feature type="non-terminal residue" evidence="6">
    <location>
        <position position="151"/>
    </location>
</feature>
<dbReference type="Pfam" id="PF00270">
    <property type="entry name" value="DEAD"/>
    <property type="match status" value="1"/>
</dbReference>
<dbReference type="CDD" id="cd17921">
    <property type="entry name" value="DEXHc_Ski2"/>
    <property type="match status" value="1"/>
</dbReference>
<dbReference type="GO" id="GO:0005524">
    <property type="term" value="F:ATP binding"/>
    <property type="evidence" value="ECO:0007669"/>
    <property type="project" value="UniProtKB-KW"/>
</dbReference>
<evidence type="ECO:0000313" key="6">
    <source>
        <dbReference type="EMBL" id="EQD26825.1"/>
    </source>
</evidence>
<evidence type="ECO:0000259" key="5">
    <source>
        <dbReference type="PROSITE" id="PS51192"/>
    </source>
</evidence>
<dbReference type="Gene3D" id="3.40.50.300">
    <property type="entry name" value="P-loop containing nucleotide triphosphate hydrolases"/>
    <property type="match status" value="1"/>
</dbReference>
<proteinExistence type="predicted"/>
<evidence type="ECO:0000256" key="1">
    <source>
        <dbReference type="ARBA" id="ARBA00022741"/>
    </source>
</evidence>
<dbReference type="PANTHER" id="PTHR47961:SF6">
    <property type="entry name" value="DNA-DIRECTED DNA POLYMERASE"/>
    <property type="match status" value="1"/>
</dbReference>
<name>T0ZAH4_9ZZZZ</name>
<dbReference type="AlphaFoldDB" id="T0ZAH4"/>
<dbReference type="InterPro" id="IPR014001">
    <property type="entry name" value="Helicase_ATP-bd"/>
</dbReference>
<keyword evidence="3 6" id="KW-0347">Helicase</keyword>
<dbReference type="GO" id="GO:0004386">
    <property type="term" value="F:helicase activity"/>
    <property type="evidence" value="ECO:0007669"/>
    <property type="project" value="UniProtKB-KW"/>
</dbReference>
<evidence type="ECO:0000256" key="3">
    <source>
        <dbReference type="ARBA" id="ARBA00022806"/>
    </source>
</evidence>
<comment type="caution">
    <text evidence="6">The sequence shown here is derived from an EMBL/GenBank/DDBJ whole genome shotgun (WGS) entry which is preliminary data.</text>
</comment>
<keyword evidence="2" id="KW-0378">Hydrolase</keyword>
<dbReference type="InterPro" id="IPR027417">
    <property type="entry name" value="P-loop_NTPase"/>
</dbReference>
<evidence type="ECO:0000256" key="2">
    <source>
        <dbReference type="ARBA" id="ARBA00022801"/>
    </source>
</evidence>
<accession>T0ZAH4</accession>
<dbReference type="InterPro" id="IPR011545">
    <property type="entry name" value="DEAD/DEAH_box_helicase_dom"/>
</dbReference>
<dbReference type="PANTHER" id="PTHR47961">
    <property type="entry name" value="DNA POLYMERASE THETA, PUTATIVE (AFU_ORTHOLOGUE AFUA_1G05260)-RELATED"/>
    <property type="match status" value="1"/>
</dbReference>
<feature type="non-terminal residue" evidence="6">
    <location>
        <position position="1"/>
    </location>
</feature>
<dbReference type="InterPro" id="IPR050474">
    <property type="entry name" value="Hel308_SKI2-like"/>
</dbReference>
<protein>
    <submittedName>
        <fullName evidence="6">Protein containing DNA/RNA helicase, DEAD/DEAH box type</fullName>
    </submittedName>
</protein>
<dbReference type="SUPFAM" id="SSF52540">
    <property type="entry name" value="P-loop containing nucleoside triphosphate hydrolases"/>
    <property type="match status" value="1"/>
</dbReference>
<keyword evidence="4" id="KW-0067">ATP-binding</keyword>
<reference evidence="6" key="1">
    <citation type="submission" date="2013-08" db="EMBL/GenBank/DDBJ databases">
        <authorList>
            <person name="Mendez C."/>
            <person name="Richter M."/>
            <person name="Ferrer M."/>
            <person name="Sanchez J."/>
        </authorList>
    </citation>
    <scope>NUCLEOTIDE SEQUENCE</scope>
</reference>
<evidence type="ECO:0000256" key="4">
    <source>
        <dbReference type="ARBA" id="ARBA00022840"/>
    </source>
</evidence>
<dbReference type="GO" id="GO:0003676">
    <property type="term" value="F:nucleic acid binding"/>
    <property type="evidence" value="ECO:0007669"/>
    <property type="project" value="InterPro"/>
</dbReference>
<reference evidence="6" key="2">
    <citation type="journal article" date="2014" name="ISME J.">
        <title>Microbial stratification in low pH oxic and suboxic macroscopic growths along an acid mine drainage.</title>
        <authorList>
            <person name="Mendez-Garcia C."/>
            <person name="Mesa V."/>
            <person name="Sprenger R.R."/>
            <person name="Richter M."/>
            <person name="Diez M.S."/>
            <person name="Solano J."/>
            <person name="Bargiela R."/>
            <person name="Golyshina O.V."/>
            <person name="Manteca A."/>
            <person name="Ramos J.L."/>
            <person name="Gallego J.R."/>
            <person name="Llorente I."/>
            <person name="Martins Dos Santos V.A."/>
            <person name="Jensen O.N."/>
            <person name="Pelaez A.I."/>
            <person name="Sanchez J."/>
            <person name="Ferrer M."/>
        </authorList>
    </citation>
    <scope>NUCLEOTIDE SEQUENCE</scope>
</reference>
<dbReference type="GO" id="GO:0016787">
    <property type="term" value="F:hydrolase activity"/>
    <property type="evidence" value="ECO:0007669"/>
    <property type="project" value="UniProtKB-KW"/>
</dbReference>